<gene>
    <name evidence="2" type="ORF">FLM9_1593</name>
</gene>
<dbReference type="Proteomes" id="UP000182631">
    <property type="component" value="Unassembled WGS sequence"/>
</dbReference>
<dbReference type="Gene3D" id="3.40.50.300">
    <property type="entry name" value="P-loop containing nucleotide triphosphate hydrolases"/>
    <property type="match status" value="1"/>
</dbReference>
<dbReference type="EMBL" id="FITM01000170">
    <property type="protein sequence ID" value="SAY39442.1"/>
    <property type="molecule type" value="Genomic_DNA"/>
</dbReference>
<proteinExistence type="predicted"/>
<keyword evidence="3" id="KW-1185">Reference proteome</keyword>
<organism evidence="2 3">
    <name type="scientific">Candidatus Synechococcus spongiarum</name>
    <dbReference type="NCBI Taxonomy" id="431041"/>
    <lineage>
        <taxon>Bacteria</taxon>
        <taxon>Bacillati</taxon>
        <taxon>Cyanobacteriota</taxon>
        <taxon>Cyanophyceae</taxon>
        <taxon>Synechococcales</taxon>
        <taxon>Synechococcaceae</taxon>
        <taxon>Synechococcus</taxon>
    </lineage>
</organism>
<dbReference type="GO" id="GO:0016787">
    <property type="term" value="F:hydrolase activity"/>
    <property type="evidence" value="ECO:0007669"/>
    <property type="project" value="InterPro"/>
</dbReference>
<dbReference type="InterPro" id="IPR006935">
    <property type="entry name" value="Helicase/UvrB_N"/>
</dbReference>
<evidence type="ECO:0000313" key="3">
    <source>
        <dbReference type="Proteomes" id="UP000182631"/>
    </source>
</evidence>
<protein>
    <recommendedName>
        <fullName evidence="1">Helicase/UvrB N-terminal domain-containing protein</fullName>
    </recommendedName>
</protein>
<reference evidence="3" key="1">
    <citation type="submission" date="2016-02" db="EMBL/GenBank/DDBJ databases">
        <authorList>
            <person name="liu f."/>
        </authorList>
    </citation>
    <scope>NUCLEOTIDE SEQUENCE [LARGE SCALE GENOMIC DNA]</scope>
</reference>
<feature type="domain" description="Helicase/UvrB N-terminal" evidence="1">
    <location>
        <begin position="48"/>
        <end position="125"/>
    </location>
</feature>
<feature type="non-terminal residue" evidence="2">
    <location>
        <position position="143"/>
    </location>
</feature>
<dbReference type="RefSeq" id="WP_143324651.1">
    <property type="nucleotide sequence ID" value="NZ_FITM01000170.1"/>
</dbReference>
<accession>A0A164Y6L1</accession>
<name>A0A164Y6L1_9SYNE</name>
<dbReference type="GO" id="GO:0005524">
    <property type="term" value="F:ATP binding"/>
    <property type="evidence" value="ECO:0007669"/>
    <property type="project" value="InterPro"/>
</dbReference>
<sequence>MFNQFAKHEESFRTWRQDGLPGLKPESSQYIAFLASEEDDQKPREGTLWPHQWESFLRVIYAHEILGKKTIGTHGLLLNVVTGGGKTAIIAAVIAWLRIAHDVQKFVMLCPNLVVRDRLEDDFTNGKVFKDRHLLPPDNICAP</sequence>
<dbReference type="SUPFAM" id="SSF52540">
    <property type="entry name" value="P-loop containing nucleoside triphosphate hydrolases"/>
    <property type="match status" value="1"/>
</dbReference>
<dbReference type="AlphaFoldDB" id="A0A164Y6L1"/>
<evidence type="ECO:0000313" key="2">
    <source>
        <dbReference type="EMBL" id="SAY39442.1"/>
    </source>
</evidence>
<dbReference type="Pfam" id="PF04851">
    <property type="entry name" value="ResIII"/>
    <property type="match status" value="1"/>
</dbReference>
<evidence type="ECO:0000259" key="1">
    <source>
        <dbReference type="Pfam" id="PF04851"/>
    </source>
</evidence>
<dbReference type="GO" id="GO:0003677">
    <property type="term" value="F:DNA binding"/>
    <property type="evidence" value="ECO:0007669"/>
    <property type="project" value="InterPro"/>
</dbReference>
<dbReference type="InterPro" id="IPR027417">
    <property type="entry name" value="P-loop_NTPase"/>
</dbReference>